<dbReference type="RefSeq" id="WP_179714924.1">
    <property type="nucleotide sequence ID" value="NZ_JACBZT010000001.1"/>
</dbReference>
<dbReference type="AlphaFoldDB" id="A0A853CDE9"/>
<evidence type="ECO:0000313" key="3">
    <source>
        <dbReference type="Proteomes" id="UP000541969"/>
    </source>
</evidence>
<dbReference type="SUPFAM" id="SSF53474">
    <property type="entry name" value="alpha/beta-Hydrolases"/>
    <property type="match status" value="1"/>
</dbReference>
<dbReference type="InterPro" id="IPR052897">
    <property type="entry name" value="Sec-Metab_Biosynth_Hydrolase"/>
</dbReference>
<proteinExistence type="predicted"/>
<dbReference type="InterPro" id="IPR000073">
    <property type="entry name" value="AB_hydrolase_1"/>
</dbReference>
<keyword evidence="3" id="KW-1185">Reference proteome</keyword>
<feature type="domain" description="AB hydrolase-1" evidence="1">
    <location>
        <begin position="4"/>
        <end position="228"/>
    </location>
</feature>
<evidence type="ECO:0000259" key="1">
    <source>
        <dbReference type="Pfam" id="PF12697"/>
    </source>
</evidence>
<reference evidence="2 3" key="1">
    <citation type="submission" date="2020-07" db="EMBL/GenBank/DDBJ databases">
        <title>Sequencing the genomes of 1000 actinobacteria strains.</title>
        <authorList>
            <person name="Klenk H.-P."/>
        </authorList>
    </citation>
    <scope>NUCLEOTIDE SEQUENCE [LARGE SCALE GENOMIC DNA]</scope>
    <source>
        <strain evidence="2 3">DSM 104001</strain>
    </source>
</reference>
<dbReference type="EMBL" id="JACBZT010000001">
    <property type="protein sequence ID" value="NYJ04173.1"/>
    <property type="molecule type" value="Genomic_DNA"/>
</dbReference>
<comment type="caution">
    <text evidence="2">The sequence shown here is derived from an EMBL/GenBank/DDBJ whole genome shotgun (WGS) entry which is preliminary data.</text>
</comment>
<evidence type="ECO:0000313" key="2">
    <source>
        <dbReference type="EMBL" id="NYJ04173.1"/>
    </source>
</evidence>
<sequence>MAAFVLVHGAWGGAHGWRHVRRLLTAAGHDATAPSLTGIGERVHLVSPQVGLATHVTDVVNHVLYEDLTDVVLVGFSYGGMVVTGALDAIGERVRSLVYVDAFVPGDGDSVYGLLGAPPPGPPRPGDAWLVDGPARVYDDPAEEAFAVPRRTPQPIACFTEPVRLSRPLEDWPFSRTYVRLTAPEPGVPTNPAFEAAAQRARSSPAWRYTELATTHMVAHNRPGELVELLLASL</sequence>
<dbReference type="PANTHER" id="PTHR37017:SF11">
    <property type="entry name" value="ESTERASE_LIPASE_THIOESTERASE DOMAIN-CONTAINING PROTEIN"/>
    <property type="match status" value="1"/>
</dbReference>
<accession>A0A853CDE9</accession>
<organism evidence="2 3">
    <name type="scientific">Petropleomorpha daqingensis</name>
    <dbReference type="NCBI Taxonomy" id="2026353"/>
    <lineage>
        <taxon>Bacteria</taxon>
        <taxon>Bacillati</taxon>
        <taxon>Actinomycetota</taxon>
        <taxon>Actinomycetes</taxon>
        <taxon>Geodermatophilales</taxon>
        <taxon>Geodermatophilaceae</taxon>
        <taxon>Petropleomorpha</taxon>
    </lineage>
</organism>
<dbReference type="Pfam" id="PF12697">
    <property type="entry name" value="Abhydrolase_6"/>
    <property type="match status" value="1"/>
</dbReference>
<dbReference type="Proteomes" id="UP000541969">
    <property type="component" value="Unassembled WGS sequence"/>
</dbReference>
<dbReference type="PANTHER" id="PTHR37017">
    <property type="entry name" value="AB HYDROLASE-1 DOMAIN-CONTAINING PROTEIN-RELATED"/>
    <property type="match status" value="1"/>
</dbReference>
<dbReference type="InterPro" id="IPR029058">
    <property type="entry name" value="AB_hydrolase_fold"/>
</dbReference>
<protein>
    <submittedName>
        <fullName evidence="2">Pimeloyl-ACP methyl ester carboxylesterase</fullName>
    </submittedName>
</protein>
<name>A0A853CDE9_9ACTN</name>
<dbReference type="Gene3D" id="3.40.50.1820">
    <property type="entry name" value="alpha/beta hydrolase"/>
    <property type="match status" value="1"/>
</dbReference>
<dbReference type="GO" id="GO:0003824">
    <property type="term" value="F:catalytic activity"/>
    <property type="evidence" value="ECO:0007669"/>
    <property type="project" value="UniProtKB-ARBA"/>
</dbReference>
<gene>
    <name evidence="2" type="ORF">GGQ55_000451</name>
</gene>